<dbReference type="InterPro" id="IPR029055">
    <property type="entry name" value="Ntn_hydrolases_N"/>
</dbReference>
<dbReference type="GO" id="GO:0006508">
    <property type="term" value="P:proteolysis"/>
    <property type="evidence" value="ECO:0007669"/>
    <property type="project" value="UniProtKB-KW"/>
</dbReference>
<name>A0A7C4XAX4_UNCW3</name>
<feature type="active site" description="Nucleophile" evidence="6">
    <location>
        <position position="166"/>
    </location>
</feature>
<dbReference type="PANTHER" id="PTHR10188">
    <property type="entry name" value="L-ASPARAGINASE"/>
    <property type="match status" value="1"/>
</dbReference>
<dbReference type="InterPro" id="IPR000246">
    <property type="entry name" value="Peptidase_T2"/>
</dbReference>
<gene>
    <name evidence="9" type="ORF">ENV60_05095</name>
</gene>
<dbReference type="InterPro" id="IPR033844">
    <property type="entry name" value="ASRGL1_meta"/>
</dbReference>
<reference evidence="9" key="1">
    <citation type="journal article" date="2020" name="mSystems">
        <title>Genome- and Community-Level Interaction Insights into Carbon Utilization and Element Cycling Functions of Hydrothermarchaeota in Hydrothermal Sediment.</title>
        <authorList>
            <person name="Zhou Z."/>
            <person name="Liu Y."/>
            <person name="Xu W."/>
            <person name="Pan J."/>
            <person name="Luo Z.H."/>
            <person name="Li M."/>
        </authorList>
    </citation>
    <scope>NUCLEOTIDE SEQUENCE [LARGE SCALE GENOMIC DNA]</scope>
    <source>
        <strain evidence="9">SpSt-774</strain>
    </source>
</reference>
<dbReference type="CDD" id="cd04702">
    <property type="entry name" value="ASRGL1_like"/>
    <property type="match status" value="1"/>
</dbReference>
<dbReference type="EMBL" id="DTGZ01000093">
    <property type="protein sequence ID" value="HGV97654.1"/>
    <property type="molecule type" value="Genomic_DNA"/>
</dbReference>
<dbReference type="GO" id="GO:0004067">
    <property type="term" value="F:asparaginase activity"/>
    <property type="evidence" value="ECO:0007669"/>
    <property type="project" value="UniProtKB-EC"/>
</dbReference>
<proteinExistence type="predicted"/>
<evidence type="ECO:0000256" key="8">
    <source>
        <dbReference type="PIRSR" id="PIRSR600246-3"/>
    </source>
</evidence>
<evidence type="ECO:0000313" key="9">
    <source>
        <dbReference type="EMBL" id="HGV97654.1"/>
    </source>
</evidence>
<evidence type="ECO:0000256" key="5">
    <source>
        <dbReference type="ARBA" id="ARBA00049366"/>
    </source>
</evidence>
<protein>
    <submittedName>
        <fullName evidence="9">Asparaginase</fullName>
    </submittedName>
</protein>
<dbReference type="SUPFAM" id="SSF56235">
    <property type="entry name" value="N-terminal nucleophile aminohydrolases (Ntn hydrolases)"/>
    <property type="match status" value="1"/>
</dbReference>
<organism evidence="9">
    <name type="scientific">candidate division WOR-3 bacterium</name>
    <dbReference type="NCBI Taxonomy" id="2052148"/>
    <lineage>
        <taxon>Bacteria</taxon>
        <taxon>Bacteria division WOR-3</taxon>
    </lineage>
</organism>
<comment type="catalytic activity">
    <reaction evidence="1">
        <text>Cleavage of a beta-linked Asp residue from the N-terminus of a polypeptide.</text>
        <dbReference type="EC" id="3.4.19.5"/>
    </reaction>
</comment>
<comment type="catalytic activity">
    <reaction evidence="5">
        <text>L-asparagine + H2O = L-aspartate + NH4(+)</text>
        <dbReference type="Rhea" id="RHEA:21016"/>
        <dbReference type="ChEBI" id="CHEBI:15377"/>
        <dbReference type="ChEBI" id="CHEBI:28938"/>
        <dbReference type="ChEBI" id="CHEBI:29991"/>
        <dbReference type="ChEBI" id="CHEBI:58048"/>
        <dbReference type="EC" id="3.5.1.1"/>
    </reaction>
</comment>
<keyword evidence="4" id="KW-0068">Autocatalytic cleavage</keyword>
<dbReference type="Gene3D" id="3.60.20.30">
    <property type="entry name" value="(Glycosyl)asparaginase"/>
    <property type="match status" value="1"/>
</dbReference>
<feature type="site" description="Cleavage; by autolysis" evidence="8">
    <location>
        <begin position="165"/>
        <end position="166"/>
    </location>
</feature>
<evidence type="ECO:0000256" key="3">
    <source>
        <dbReference type="ARBA" id="ARBA00022801"/>
    </source>
</evidence>
<dbReference type="AlphaFoldDB" id="A0A7C4XAX4"/>
<dbReference type="Pfam" id="PF01112">
    <property type="entry name" value="Asparaginase_2"/>
    <property type="match status" value="1"/>
</dbReference>
<dbReference type="PANTHER" id="PTHR10188:SF6">
    <property type="entry name" value="N(4)-(BETA-N-ACETYLGLUCOSAMINYL)-L-ASPARAGINASE"/>
    <property type="match status" value="1"/>
</dbReference>
<comment type="caution">
    <text evidence="9">The sequence shown here is derived from an EMBL/GenBank/DDBJ whole genome shotgun (WGS) entry which is preliminary data.</text>
</comment>
<evidence type="ECO:0000256" key="1">
    <source>
        <dbReference type="ARBA" id="ARBA00000306"/>
    </source>
</evidence>
<evidence type="ECO:0000256" key="4">
    <source>
        <dbReference type="ARBA" id="ARBA00022813"/>
    </source>
</evidence>
<evidence type="ECO:0000256" key="6">
    <source>
        <dbReference type="PIRSR" id="PIRSR600246-1"/>
    </source>
</evidence>
<sequence length="292" mass="31715">MKNVVIIANGGAGGINFPFRRLQGLKKAVNIGYEILKNGGSSLDAVEKAVMSLEDTTIFNAGTGSVLGLTGEVEMDASIMTSQGDFGAVAGIKNVRYPIQVARLVMERTDHLLLCGDGAVRFARLMGIKYHNPKTKEKQRMWFRMRGQLKSDYFPKLKGLAQRYETVGVVAMDKDGLITVGTSTGGIAMHLPGRVGDTPIIGAGTYANKNGGVSATGHGEEIMRLLLAYNTVMLMGRYPAQIAEKKAIEYATKHRCRAGLIGINKKGEVLLVHNTPAMSWCYIKNGEMRSFR</sequence>
<dbReference type="FunFam" id="3.60.20.30:FF:000001">
    <property type="entry name" value="Isoaspartyl peptidase/L-asparaginase"/>
    <property type="match status" value="1"/>
</dbReference>
<accession>A0A7C4XAX4</accession>
<feature type="binding site" evidence="7">
    <location>
        <begin position="216"/>
        <end position="219"/>
    </location>
    <ligand>
        <name>substrate</name>
    </ligand>
</feature>
<evidence type="ECO:0000256" key="2">
    <source>
        <dbReference type="ARBA" id="ARBA00022670"/>
    </source>
</evidence>
<dbReference type="GO" id="GO:0008798">
    <property type="term" value="F:beta-aspartyl-peptidase activity"/>
    <property type="evidence" value="ECO:0007669"/>
    <property type="project" value="UniProtKB-EC"/>
</dbReference>
<evidence type="ECO:0000256" key="7">
    <source>
        <dbReference type="PIRSR" id="PIRSR600246-2"/>
    </source>
</evidence>
<keyword evidence="3" id="KW-0378">Hydrolase</keyword>
<dbReference type="GO" id="GO:0005737">
    <property type="term" value="C:cytoplasm"/>
    <property type="evidence" value="ECO:0007669"/>
    <property type="project" value="TreeGrafter"/>
</dbReference>
<keyword evidence="2" id="KW-0645">Protease</keyword>
<feature type="binding site" evidence="7">
    <location>
        <begin position="194"/>
        <end position="197"/>
    </location>
    <ligand>
        <name>substrate</name>
    </ligand>
</feature>